<sequence>MKKYLLSACILLVAACSKNNGNDPGKPQQADGVSQKTETANGITYKVFTANGQSQYKGVLVVGSGNDENNPTPGSLEGGAETDLCQTAAKNGYVAAIVQYRKTAGNADWNNSAAQIAQDYDKCIVALAGKYGVDKSKSAVAGFSYASFMLLTDITVNNTLSYSKGVLAACGGADTWKAQHFKIPVFSINCAGNNEGDFNGKALYDQIPANSPVKARSGGVTDNSCNTHCGGTWTQAMMGQLKTWLE</sequence>
<accession>A0A372NXX8</accession>
<keyword evidence="3" id="KW-1185">Reference proteome</keyword>
<dbReference type="Proteomes" id="UP000264217">
    <property type="component" value="Unassembled WGS sequence"/>
</dbReference>
<gene>
    <name evidence="2" type="ORF">D0C36_04245</name>
</gene>
<dbReference type="Gene3D" id="3.40.50.1820">
    <property type="entry name" value="alpha/beta hydrolase"/>
    <property type="match status" value="1"/>
</dbReference>
<organism evidence="2 3">
    <name type="scientific">Mucilaginibacter conchicola</name>
    <dbReference type="NCBI Taxonomy" id="2303333"/>
    <lineage>
        <taxon>Bacteria</taxon>
        <taxon>Pseudomonadati</taxon>
        <taxon>Bacteroidota</taxon>
        <taxon>Sphingobacteriia</taxon>
        <taxon>Sphingobacteriales</taxon>
        <taxon>Sphingobacteriaceae</taxon>
        <taxon>Mucilaginibacter</taxon>
    </lineage>
</organism>
<dbReference type="EMBL" id="QWDC01000001">
    <property type="protein sequence ID" value="RFZ94754.1"/>
    <property type="molecule type" value="Genomic_DNA"/>
</dbReference>
<evidence type="ECO:0000313" key="2">
    <source>
        <dbReference type="EMBL" id="RFZ94754.1"/>
    </source>
</evidence>
<proteinExistence type="predicted"/>
<feature type="chain" id="PRO_5016919921" description="Alpha/beta hydrolase" evidence="1">
    <location>
        <begin position="22"/>
        <end position="246"/>
    </location>
</feature>
<dbReference type="OrthoDB" id="749939at2"/>
<name>A0A372NXX8_9SPHI</name>
<reference evidence="2 3" key="1">
    <citation type="submission" date="2018-08" db="EMBL/GenBank/DDBJ databases">
        <title>Mucilaginibacter sp. MYSH2.</title>
        <authorList>
            <person name="Seo T."/>
        </authorList>
    </citation>
    <scope>NUCLEOTIDE SEQUENCE [LARGE SCALE GENOMIC DNA]</scope>
    <source>
        <strain evidence="2 3">MYSH2</strain>
    </source>
</reference>
<evidence type="ECO:0000256" key="1">
    <source>
        <dbReference type="SAM" id="SignalP"/>
    </source>
</evidence>
<protein>
    <recommendedName>
        <fullName evidence="4">Alpha/beta hydrolase</fullName>
    </recommendedName>
</protein>
<evidence type="ECO:0008006" key="4">
    <source>
        <dbReference type="Google" id="ProtNLM"/>
    </source>
</evidence>
<dbReference type="PROSITE" id="PS51257">
    <property type="entry name" value="PROKAR_LIPOPROTEIN"/>
    <property type="match status" value="1"/>
</dbReference>
<keyword evidence="1" id="KW-0732">Signal</keyword>
<dbReference type="RefSeq" id="WP_117390312.1">
    <property type="nucleotide sequence ID" value="NZ_QWDC01000001.1"/>
</dbReference>
<comment type="caution">
    <text evidence="2">The sequence shown here is derived from an EMBL/GenBank/DDBJ whole genome shotgun (WGS) entry which is preliminary data.</text>
</comment>
<dbReference type="SUPFAM" id="SSF53474">
    <property type="entry name" value="alpha/beta-Hydrolases"/>
    <property type="match status" value="1"/>
</dbReference>
<feature type="signal peptide" evidence="1">
    <location>
        <begin position="1"/>
        <end position="21"/>
    </location>
</feature>
<dbReference type="AlphaFoldDB" id="A0A372NXX8"/>
<dbReference type="InterPro" id="IPR029058">
    <property type="entry name" value="AB_hydrolase_fold"/>
</dbReference>
<evidence type="ECO:0000313" key="3">
    <source>
        <dbReference type="Proteomes" id="UP000264217"/>
    </source>
</evidence>